<keyword evidence="5" id="KW-0460">Magnesium</keyword>
<dbReference type="AlphaFoldDB" id="A0A955LHC4"/>
<dbReference type="FunFam" id="3.10.20.30:FF:000001">
    <property type="entry name" value="Ribosome-binding ATPase YchF"/>
    <property type="match status" value="1"/>
</dbReference>
<accession>A0A955LHC4</accession>
<keyword evidence="4 6" id="KW-0067">ATP-binding</keyword>
<comment type="caution">
    <text evidence="9">The sequence shown here is derived from an EMBL/GenBank/DDBJ whole genome shotgun (WGS) entry which is preliminary data.</text>
</comment>
<evidence type="ECO:0000259" key="8">
    <source>
        <dbReference type="PROSITE" id="PS51880"/>
    </source>
</evidence>
<evidence type="ECO:0000256" key="6">
    <source>
        <dbReference type="HAMAP-Rule" id="MF_00944"/>
    </source>
</evidence>
<dbReference type="Gene3D" id="1.10.150.300">
    <property type="entry name" value="TGS-like domain"/>
    <property type="match status" value="1"/>
</dbReference>
<dbReference type="InterPro" id="IPR031167">
    <property type="entry name" value="G_OBG"/>
</dbReference>
<reference evidence="9" key="2">
    <citation type="journal article" date="2021" name="Microbiome">
        <title>Successional dynamics and alternative stable states in a saline activated sludge microbial community over 9 years.</title>
        <authorList>
            <person name="Wang Y."/>
            <person name="Ye J."/>
            <person name="Ju F."/>
            <person name="Liu L."/>
            <person name="Boyd J.A."/>
            <person name="Deng Y."/>
            <person name="Parks D.H."/>
            <person name="Jiang X."/>
            <person name="Yin X."/>
            <person name="Woodcroft B.J."/>
            <person name="Tyson G.W."/>
            <person name="Hugenholtz P."/>
            <person name="Polz M.F."/>
            <person name="Zhang T."/>
        </authorList>
    </citation>
    <scope>NUCLEOTIDE SEQUENCE</scope>
    <source>
        <strain evidence="9">HKST-UBA01</strain>
    </source>
</reference>
<dbReference type="SUPFAM" id="SSF52540">
    <property type="entry name" value="P-loop containing nucleoside triphosphate hydrolases"/>
    <property type="match status" value="1"/>
</dbReference>
<comment type="cofactor">
    <cofactor evidence="1">
        <name>Mg(2+)</name>
        <dbReference type="ChEBI" id="CHEBI:18420"/>
    </cofactor>
</comment>
<feature type="domain" description="OBG-type G" evidence="7">
    <location>
        <begin position="3"/>
        <end position="243"/>
    </location>
</feature>
<dbReference type="Proteomes" id="UP000701698">
    <property type="component" value="Unassembled WGS sequence"/>
</dbReference>
<dbReference type="GO" id="GO:0043023">
    <property type="term" value="F:ribosomal large subunit binding"/>
    <property type="evidence" value="ECO:0007669"/>
    <property type="project" value="UniProtKB-UniRule"/>
</dbReference>
<dbReference type="CDD" id="cd01900">
    <property type="entry name" value="YchF"/>
    <property type="match status" value="1"/>
</dbReference>
<dbReference type="GO" id="GO:0005524">
    <property type="term" value="F:ATP binding"/>
    <property type="evidence" value="ECO:0007669"/>
    <property type="project" value="UniProtKB-UniRule"/>
</dbReference>
<dbReference type="PROSITE" id="PS51880">
    <property type="entry name" value="TGS"/>
    <property type="match status" value="1"/>
</dbReference>
<dbReference type="InterPro" id="IPR027417">
    <property type="entry name" value="P-loop_NTPase"/>
</dbReference>
<dbReference type="InterPro" id="IPR006073">
    <property type="entry name" value="GTP-bd"/>
</dbReference>
<feature type="domain" description="TGS" evidence="8">
    <location>
        <begin position="265"/>
        <end position="348"/>
    </location>
</feature>
<evidence type="ECO:0000259" key="7">
    <source>
        <dbReference type="PROSITE" id="PS51710"/>
    </source>
</evidence>
<evidence type="ECO:0000256" key="2">
    <source>
        <dbReference type="ARBA" id="ARBA00022723"/>
    </source>
</evidence>
<evidence type="ECO:0000256" key="1">
    <source>
        <dbReference type="ARBA" id="ARBA00001946"/>
    </source>
</evidence>
<dbReference type="GO" id="GO:0005525">
    <property type="term" value="F:GTP binding"/>
    <property type="evidence" value="ECO:0007669"/>
    <property type="project" value="InterPro"/>
</dbReference>
<dbReference type="GO" id="GO:0046872">
    <property type="term" value="F:metal ion binding"/>
    <property type="evidence" value="ECO:0007669"/>
    <property type="project" value="UniProtKB-KW"/>
</dbReference>
<dbReference type="CDD" id="cd04867">
    <property type="entry name" value="TGS_YchF_OLA1"/>
    <property type="match status" value="1"/>
</dbReference>
<gene>
    <name evidence="6 9" type="primary">ychF</name>
    <name evidence="9" type="ORF">KC571_02460</name>
</gene>
<dbReference type="PIRSF" id="PIRSF006641">
    <property type="entry name" value="CHP00092"/>
    <property type="match status" value="1"/>
</dbReference>
<dbReference type="InterPro" id="IPR023192">
    <property type="entry name" value="TGS-like_dom_sf"/>
</dbReference>
<comment type="similarity">
    <text evidence="6">Belongs to the TRAFAC class OBG-HflX-like GTPase superfamily. OBG GTPase family. YchF/OLA1 subfamily.</text>
</comment>
<dbReference type="PANTHER" id="PTHR23305:SF18">
    <property type="entry name" value="OBG-TYPE G DOMAIN-CONTAINING PROTEIN"/>
    <property type="match status" value="1"/>
</dbReference>
<comment type="function">
    <text evidence="6">ATPase that binds to both the 70S ribosome and the 50S ribosomal subunit in a nucleotide-independent manner.</text>
</comment>
<dbReference type="GO" id="GO:0016887">
    <property type="term" value="F:ATP hydrolysis activity"/>
    <property type="evidence" value="ECO:0007669"/>
    <property type="project" value="UniProtKB-UniRule"/>
</dbReference>
<dbReference type="InterPro" id="IPR004396">
    <property type="entry name" value="ATPase_YchF/OLA1"/>
</dbReference>
<protein>
    <recommendedName>
        <fullName evidence="6">Ribosome-binding ATPase YchF</fullName>
    </recommendedName>
</protein>
<dbReference type="SUPFAM" id="SSF81271">
    <property type="entry name" value="TGS-like"/>
    <property type="match status" value="1"/>
</dbReference>
<evidence type="ECO:0000256" key="4">
    <source>
        <dbReference type="ARBA" id="ARBA00022840"/>
    </source>
</evidence>
<evidence type="ECO:0000313" key="9">
    <source>
        <dbReference type="EMBL" id="MCA9390243.1"/>
    </source>
</evidence>
<dbReference type="InterPro" id="IPR012675">
    <property type="entry name" value="Beta-grasp_dom_sf"/>
</dbReference>
<dbReference type="Gene3D" id="3.10.20.30">
    <property type="match status" value="1"/>
</dbReference>
<sequence length="350" mass="38516">MSLQAGFVGLPNVGKSTLFNALLSRQVAEAANYPFCTIEPNVGVVEVPDERLPNLAEIVHSSKLVPAAVEFVDIAGLVEGAHKGEGLGNQFLTHIREVNAIIFVLRNFSDPNVTKAGSTTPADDLHILETELQLADLNVLEKQKEPKGNVTKEEKIRWSAVQKIRLLLEDGQNAREADLTEDEEKEIKSFSLLTKKPAIVVLNSDEETVAENKQVANYLTISLCAKLEEQMNGLDVSERKELLEAYGINEPGLSTLIKTAYALLGLITFLTAGEKEVRAWPIRDGFKAPEAAGTIHTDFEKGFVKAKVVTYDEFVSHNGWKGSQEAGKVRLEGKEYIVREGDVIEFMVNT</sequence>
<dbReference type="PROSITE" id="PS51710">
    <property type="entry name" value="G_OBG"/>
    <property type="match status" value="1"/>
</dbReference>
<name>A0A955LHC4_UNCKA</name>
<feature type="binding site" evidence="6">
    <location>
        <begin position="12"/>
        <end position="17"/>
    </location>
    <ligand>
        <name>ATP</name>
        <dbReference type="ChEBI" id="CHEBI:30616"/>
    </ligand>
</feature>
<dbReference type="Pfam" id="PF06071">
    <property type="entry name" value="YchF-GTPase_C"/>
    <property type="match status" value="1"/>
</dbReference>
<dbReference type="PANTHER" id="PTHR23305">
    <property type="entry name" value="OBG GTPASE FAMILY"/>
    <property type="match status" value="1"/>
</dbReference>
<dbReference type="InterPro" id="IPR004095">
    <property type="entry name" value="TGS"/>
</dbReference>
<evidence type="ECO:0000313" key="10">
    <source>
        <dbReference type="Proteomes" id="UP000701698"/>
    </source>
</evidence>
<dbReference type="Pfam" id="PF01926">
    <property type="entry name" value="MMR_HSR1"/>
    <property type="match status" value="1"/>
</dbReference>
<dbReference type="InterPro" id="IPR013029">
    <property type="entry name" value="YchF_C"/>
</dbReference>
<keyword evidence="2" id="KW-0479">Metal-binding</keyword>
<reference evidence="9" key="1">
    <citation type="submission" date="2020-04" db="EMBL/GenBank/DDBJ databases">
        <authorList>
            <person name="Zhang T."/>
        </authorList>
    </citation>
    <scope>NUCLEOTIDE SEQUENCE</scope>
    <source>
        <strain evidence="9">HKST-UBA01</strain>
    </source>
</reference>
<dbReference type="NCBIfam" id="TIGR00092">
    <property type="entry name" value="redox-regulated ATPase YchF"/>
    <property type="match status" value="1"/>
</dbReference>
<dbReference type="EMBL" id="JAGQKX010000051">
    <property type="protein sequence ID" value="MCA9390243.1"/>
    <property type="molecule type" value="Genomic_DNA"/>
</dbReference>
<dbReference type="Gene3D" id="3.40.50.300">
    <property type="entry name" value="P-loop containing nucleotide triphosphate hydrolases"/>
    <property type="match status" value="1"/>
</dbReference>
<proteinExistence type="inferred from homology"/>
<organism evidence="9 10">
    <name type="scientific">candidate division WWE3 bacterium</name>
    <dbReference type="NCBI Taxonomy" id="2053526"/>
    <lineage>
        <taxon>Bacteria</taxon>
        <taxon>Katanobacteria</taxon>
    </lineage>
</organism>
<dbReference type="InterPro" id="IPR012676">
    <property type="entry name" value="TGS-like"/>
</dbReference>
<dbReference type="PRINTS" id="PR00326">
    <property type="entry name" value="GTP1OBG"/>
</dbReference>
<keyword evidence="3 6" id="KW-0547">Nucleotide-binding</keyword>
<dbReference type="HAMAP" id="MF_00944">
    <property type="entry name" value="YchF_OLA1_ATPase"/>
    <property type="match status" value="1"/>
</dbReference>
<dbReference type="GO" id="GO:0005737">
    <property type="term" value="C:cytoplasm"/>
    <property type="evidence" value="ECO:0007669"/>
    <property type="project" value="TreeGrafter"/>
</dbReference>
<evidence type="ECO:0000256" key="5">
    <source>
        <dbReference type="ARBA" id="ARBA00022842"/>
    </source>
</evidence>
<evidence type="ECO:0000256" key="3">
    <source>
        <dbReference type="ARBA" id="ARBA00022741"/>
    </source>
</evidence>
<dbReference type="InterPro" id="IPR041706">
    <property type="entry name" value="YchF_N"/>
</dbReference>